<accession>A0ABN0TAV7</accession>
<name>A0ABN0TAV7_9FIRM</name>
<protein>
    <recommendedName>
        <fullName evidence="3">Phenylacetate--CoA ligase</fullName>
    </recommendedName>
</protein>
<evidence type="ECO:0000313" key="2">
    <source>
        <dbReference type="Proteomes" id="UP001500399"/>
    </source>
</evidence>
<dbReference type="RefSeq" id="WP_304986580.1">
    <property type="nucleotide sequence ID" value="NZ_BAAACR010000013.1"/>
</dbReference>
<dbReference type="InterPro" id="IPR042099">
    <property type="entry name" value="ANL_N_sf"/>
</dbReference>
<evidence type="ECO:0000313" key="1">
    <source>
        <dbReference type="EMBL" id="GAA0216989.1"/>
    </source>
</evidence>
<reference evidence="1 2" key="1">
    <citation type="journal article" date="2019" name="Int. J. Syst. Evol. Microbiol.">
        <title>The Global Catalogue of Microorganisms (GCM) 10K type strain sequencing project: providing services to taxonomists for standard genome sequencing and annotation.</title>
        <authorList>
            <consortium name="The Broad Institute Genomics Platform"/>
            <consortium name="The Broad Institute Genome Sequencing Center for Infectious Disease"/>
            <person name="Wu L."/>
            <person name="Ma J."/>
        </authorList>
    </citation>
    <scope>NUCLEOTIDE SEQUENCE [LARGE SCALE GENOMIC DNA]</scope>
    <source>
        <strain evidence="1 2">JCM 8542</strain>
    </source>
</reference>
<proteinExistence type="predicted"/>
<dbReference type="PANTHER" id="PTHR43845">
    <property type="entry name" value="BLR5969 PROTEIN"/>
    <property type="match status" value="1"/>
</dbReference>
<keyword evidence="2" id="KW-1185">Reference proteome</keyword>
<sequence>MTAAALSEEQRLALLLRQLKWAEEKTAYYRDAFARAGIRAASVTSFADLARLPFLACAAKEGADAPFFMLTLPHSGLLRISALHDGVDAGRVHCYTQGDVARQVQTAADMLAACGVNRASTVLLVGDFTDSRTLDLQYALDAVGAAVLPCTDSAAATQLLCAAVPDTVIVWEYELPALAEALGDLCVNRLITLGARIAPQESSREMAERMGARHAHIFTLAQMGALIGGTCSAGEGVHLEERLFFAEVLDEAGACSRADGACGELVLSTIAAEAMPVLRYRTGLSVRLSRERCRCGDMRMHIIEEGKHGR</sequence>
<organism evidence="1 2">
    <name type="scientific">Selenomonas dianae</name>
    <dbReference type="NCBI Taxonomy" id="135079"/>
    <lineage>
        <taxon>Bacteria</taxon>
        <taxon>Bacillati</taxon>
        <taxon>Bacillota</taxon>
        <taxon>Negativicutes</taxon>
        <taxon>Selenomonadales</taxon>
        <taxon>Selenomonadaceae</taxon>
        <taxon>Selenomonas</taxon>
    </lineage>
</organism>
<comment type="caution">
    <text evidence="1">The sequence shown here is derived from an EMBL/GenBank/DDBJ whole genome shotgun (WGS) entry which is preliminary data.</text>
</comment>
<dbReference type="Proteomes" id="UP001500399">
    <property type="component" value="Unassembled WGS sequence"/>
</dbReference>
<dbReference type="PANTHER" id="PTHR43845:SF1">
    <property type="entry name" value="BLR5969 PROTEIN"/>
    <property type="match status" value="1"/>
</dbReference>
<evidence type="ECO:0008006" key="3">
    <source>
        <dbReference type="Google" id="ProtNLM"/>
    </source>
</evidence>
<dbReference type="Gene3D" id="3.40.50.12780">
    <property type="entry name" value="N-terminal domain of ligase-like"/>
    <property type="match status" value="1"/>
</dbReference>
<dbReference type="EMBL" id="BAAACR010000013">
    <property type="protein sequence ID" value="GAA0216989.1"/>
    <property type="molecule type" value="Genomic_DNA"/>
</dbReference>
<gene>
    <name evidence="1" type="ORF">GCM10008919_20300</name>
</gene>